<keyword evidence="1" id="KW-0540">Nuclease</keyword>
<proteinExistence type="predicted"/>
<keyword evidence="1" id="KW-0378">Hydrolase</keyword>
<keyword evidence="1" id="KW-0255">Endonuclease</keyword>
<keyword evidence="2" id="KW-1185">Reference proteome</keyword>
<sequence>MNKQNFASLLEGKLFRIPDYQRGYAWEEKQLSDFVQDIDALVDEDIKSHYTGTIVTFQPPEKPTMQYGRTKTLNIVDVVDGQQRLTTSCLYLSVILKKLIDSGADEYNAEKINFLHNKRVTKLSLNNGSSDFFCDLVTKGYTNIEATSIHDERLKYAYAYFENHIEEQLKEKSGEYLDKLFDAITRKLSFTYYTIEEECEIGMTFELMNSRGKGLSTMELLKNYLLYWVSRNVLEDFDRTDLTSKINKSWKEIYTNLARCQGNEDQCLRIAWILYCSHIPKYWEGYEGFKSKWVIPIRDFSEKSLEETKEFIEMFIDGLSSVSKQYASILNIPSLEDTQESKWLRKIHNAGNIANFLPLIVSAKIGVDKKQIDDDQYVELLKNLELFSYRVFLWSGKRSNAGKSAFYRWAKELFHNEYSINDISSWVNGLIEWYSPHDIYLASVSIPFNWYSYRRLLKYTLFEYELWLLEKEGKNLKSKIQWRDLSDSTLEHILPQNPNIDSKWLQDWSNDDSQIYLHDISNIVLTFDNSHYSNFDFLRKKGSFGEGHCYANSDIRQERKISVYDNWDKESCENRRQQLVSWIKDRWNSQNLKMPVDVEMNEDDNED</sequence>
<dbReference type="EMBL" id="CP081303">
    <property type="protein sequence ID" value="QZE13305.1"/>
    <property type="molecule type" value="Genomic_DNA"/>
</dbReference>
<dbReference type="Proteomes" id="UP000826212">
    <property type="component" value="Chromosome"/>
</dbReference>
<reference evidence="1" key="1">
    <citation type="submission" date="2021-08" db="EMBL/GenBank/DDBJ databases">
        <title>Novel anaerobic bacterium isolated from sea squirt in East Sea, Republic of Korea.</title>
        <authorList>
            <person name="Nguyen T.H."/>
            <person name="Li Z."/>
            <person name="Lee Y.-J."/>
            <person name="Ko J."/>
            <person name="Kim S.-G."/>
        </authorList>
    </citation>
    <scope>NUCLEOTIDE SEQUENCE</scope>
    <source>
        <strain evidence="1">KCTC 25031</strain>
    </source>
</reference>
<organism evidence="1 2">
    <name type="scientific">Halosquirtibacter laminarini</name>
    <dbReference type="NCBI Taxonomy" id="3374600"/>
    <lineage>
        <taxon>Bacteria</taxon>
        <taxon>Pseudomonadati</taxon>
        <taxon>Bacteroidota</taxon>
        <taxon>Bacteroidia</taxon>
        <taxon>Marinilabiliales</taxon>
        <taxon>Prolixibacteraceae</taxon>
        <taxon>Halosquirtibacter</taxon>
    </lineage>
</organism>
<gene>
    <name evidence="1" type="ORF">K4L44_11985</name>
</gene>
<evidence type="ECO:0000313" key="1">
    <source>
        <dbReference type="EMBL" id="QZE13305.1"/>
    </source>
</evidence>
<name>A0AC61NGE1_9BACT</name>
<evidence type="ECO:0000313" key="2">
    <source>
        <dbReference type="Proteomes" id="UP000826212"/>
    </source>
</evidence>
<protein>
    <submittedName>
        <fullName evidence="1">DUF262 domain-containing HNH endonuclease family protein</fullName>
    </submittedName>
</protein>
<accession>A0AC61NGE1</accession>